<dbReference type="InterPro" id="IPR057929">
    <property type="entry name" value="RamC_N"/>
</dbReference>
<dbReference type="SMART" id="SM01260">
    <property type="entry name" value="LANC_like"/>
    <property type="match status" value="1"/>
</dbReference>
<evidence type="ECO:0000313" key="10">
    <source>
        <dbReference type="EMBL" id="UPK68048.1"/>
    </source>
</evidence>
<evidence type="ECO:0000256" key="2">
    <source>
        <dbReference type="ARBA" id="ARBA00022527"/>
    </source>
</evidence>
<dbReference type="SMART" id="SM00220">
    <property type="entry name" value="S_TKc"/>
    <property type="match status" value="1"/>
</dbReference>
<evidence type="ECO:0000256" key="1">
    <source>
        <dbReference type="ARBA" id="ARBA00012513"/>
    </source>
</evidence>
<dbReference type="InterPro" id="IPR011009">
    <property type="entry name" value="Kinase-like_dom_sf"/>
</dbReference>
<dbReference type="Pfam" id="PF25816">
    <property type="entry name" value="RamC_N"/>
    <property type="match status" value="1"/>
</dbReference>
<dbReference type="Proteomes" id="UP000830198">
    <property type="component" value="Chromosome"/>
</dbReference>
<keyword evidence="11" id="KW-1185">Reference proteome</keyword>
<dbReference type="GO" id="GO:0016301">
    <property type="term" value="F:kinase activity"/>
    <property type="evidence" value="ECO:0007669"/>
    <property type="project" value="UniProtKB-KW"/>
</dbReference>
<dbReference type="InterPro" id="IPR007822">
    <property type="entry name" value="LANC-like"/>
</dbReference>
<dbReference type="EMBL" id="CP095855">
    <property type="protein sequence ID" value="UPK68048.1"/>
    <property type="molecule type" value="Genomic_DNA"/>
</dbReference>
<evidence type="ECO:0000259" key="9">
    <source>
        <dbReference type="PROSITE" id="PS50011"/>
    </source>
</evidence>
<dbReference type="Pfam" id="PF00069">
    <property type="entry name" value="Pkinase"/>
    <property type="match status" value="1"/>
</dbReference>
<keyword evidence="2" id="KW-0723">Serine/threonine-protein kinase</keyword>
<evidence type="ECO:0000256" key="7">
    <source>
        <dbReference type="ARBA" id="ARBA00047899"/>
    </source>
</evidence>
<keyword evidence="5 10" id="KW-0418">Kinase</keyword>
<dbReference type="InterPro" id="IPR053235">
    <property type="entry name" value="Ser_Thr_kinase"/>
</dbReference>
<keyword evidence="3" id="KW-0808">Transferase</keyword>
<sequence>MITDNDNIIISNLRIEREYSALGYTEILEKFRLRFAEDEKFLKVNQRPHKGGWVLYMSVVVTEIEALLVQIVPYLAKTNLSFDVAKSPAIVRALFAGFYGYDMIGKIITIYPDENDICQLAATLIKLTSGFRGPIIPTAFHIKGLVHANIVDNSKESNVSTNGMDTAATDCINVPGVLVARQLTWPFISITAPPAIKKQKILAKRYLIDKILKNDAKGRVMKVLDLRSLRYRVVKEGIKYMSYDYAGRDVTDRLLWQFEMHKRLSQIIPAPDAYALFEESGNYYLVIDFKKGMPLSQYIDESYALGHCSTLPSDVWENILNALKSILLLLIKLHSNGYIFRDVNPRNFLIDRPHCVTCTDFELTYHIDTGKPSPPFELGTPGYMSPEQNEGATPTVQQDIYGVGGLMVRCLTGISPMAFDLDNIDALRKQLSFHMGPNQASLVSQCFSPVAEHRPTLSGIAAAVNTWPNNYFSPAMFNMGKPNPEQVRSVIQHAIAGLTSRKVVNSEKLWVSKSSDAAGIHPNEVAETVISPDLYQGIGGIIYLLMDAKSLGFDLSPCKGVLEANFNYLFNHYVNNTQIANTGLFYGMEGNALLALKAINLQWVTSTPEILKAIRRSTGLLLPELNLETGSAGIGIILIEVCKIFQEDWPRQALDSIIHRILEQQCKDGSWRLNSTTGSIPKDIDFSFFTGVSGIIYFLLKAYQYKKSDTIILSAMRGLEYLIKSERRRRSRQIKAPWIRAGIAGAAIPFLQAYGITQETKLRKHVEKLLRKIPNRLNAANLGFSSGLAGVGEVYLQAANVASSQEWMERADWITNYVLHRAIHDSGEGLLWATDTSGVFTGSLMTGNGAIIHYLLRYLRPDKITYPIF</sequence>
<dbReference type="Gene3D" id="1.10.510.10">
    <property type="entry name" value="Transferase(Phosphotransferase) domain 1"/>
    <property type="match status" value="1"/>
</dbReference>
<evidence type="ECO:0000313" key="11">
    <source>
        <dbReference type="Proteomes" id="UP000830198"/>
    </source>
</evidence>
<dbReference type="PANTHER" id="PTHR24361">
    <property type="entry name" value="MITOGEN-ACTIVATED KINASE KINASE KINASE"/>
    <property type="match status" value="1"/>
</dbReference>
<feature type="domain" description="Protein kinase" evidence="9">
    <location>
        <begin position="206"/>
        <end position="472"/>
    </location>
</feature>
<accession>A0ABY4HYN7</accession>
<gene>
    <name evidence="10" type="ORF">MYF79_24150</name>
</gene>
<comment type="catalytic activity">
    <reaction evidence="7">
        <text>L-threonyl-[protein] + ATP = O-phospho-L-threonyl-[protein] + ADP + H(+)</text>
        <dbReference type="Rhea" id="RHEA:46608"/>
        <dbReference type="Rhea" id="RHEA-COMP:11060"/>
        <dbReference type="Rhea" id="RHEA-COMP:11605"/>
        <dbReference type="ChEBI" id="CHEBI:15378"/>
        <dbReference type="ChEBI" id="CHEBI:30013"/>
        <dbReference type="ChEBI" id="CHEBI:30616"/>
        <dbReference type="ChEBI" id="CHEBI:61977"/>
        <dbReference type="ChEBI" id="CHEBI:456216"/>
        <dbReference type="EC" id="2.7.11.1"/>
    </reaction>
</comment>
<dbReference type="InterPro" id="IPR000719">
    <property type="entry name" value="Prot_kinase_dom"/>
</dbReference>
<dbReference type="SUPFAM" id="SSF56112">
    <property type="entry name" value="Protein kinase-like (PK-like)"/>
    <property type="match status" value="1"/>
</dbReference>
<dbReference type="PROSITE" id="PS50011">
    <property type="entry name" value="PROTEIN_KINASE_DOM"/>
    <property type="match status" value="1"/>
</dbReference>
<evidence type="ECO:0000256" key="8">
    <source>
        <dbReference type="ARBA" id="ARBA00048679"/>
    </source>
</evidence>
<dbReference type="PANTHER" id="PTHR24361:SF433">
    <property type="entry name" value="PROTEIN KINASE DOMAIN-CONTAINING PROTEIN"/>
    <property type="match status" value="1"/>
</dbReference>
<keyword evidence="6" id="KW-0067">ATP-binding</keyword>
<evidence type="ECO:0000256" key="6">
    <source>
        <dbReference type="ARBA" id="ARBA00022840"/>
    </source>
</evidence>
<dbReference type="InterPro" id="IPR012341">
    <property type="entry name" value="6hp_glycosidase-like_sf"/>
</dbReference>
<name>A0ABY4HYN7_CHIFI</name>
<organism evidence="10 11">
    <name type="scientific">Chitinophaga filiformis</name>
    <name type="common">Myxococcus filiformis</name>
    <name type="synonym">Flexibacter filiformis</name>
    <dbReference type="NCBI Taxonomy" id="104663"/>
    <lineage>
        <taxon>Bacteria</taxon>
        <taxon>Pseudomonadati</taxon>
        <taxon>Bacteroidota</taxon>
        <taxon>Chitinophagia</taxon>
        <taxon>Chitinophagales</taxon>
        <taxon>Chitinophagaceae</taxon>
        <taxon>Chitinophaga</taxon>
    </lineage>
</organism>
<evidence type="ECO:0000256" key="4">
    <source>
        <dbReference type="ARBA" id="ARBA00022741"/>
    </source>
</evidence>
<dbReference type="SUPFAM" id="SSF158745">
    <property type="entry name" value="LanC-like"/>
    <property type="match status" value="1"/>
</dbReference>
<dbReference type="RefSeq" id="WP_247810389.1">
    <property type="nucleotide sequence ID" value="NZ_CP095855.1"/>
</dbReference>
<evidence type="ECO:0000256" key="5">
    <source>
        <dbReference type="ARBA" id="ARBA00022777"/>
    </source>
</evidence>
<reference evidence="10 11" key="1">
    <citation type="submission" date="2022-04" db="EMBL/GenBank/DDBJ databases">
        <title>The arsenic-methylating capacity of Chitinophaga filiformis YT5 during chitin decomposition.</title>
        <authorList>
            <person name="Chen G."/>
            <person name="Liang Y."/>
        </authorList>
    </citation>
    <scope>NUCLEOTIDE SEQUENCE [LARGE SCALE GENOMIC DNA]</scope>
    <source>
        <strain evidence="10 11">YT5</strain>
    </source>
</reference>
<keyword evidence="4" id="KW-0547">Nucleotide-binding</keyword>
<proteinExistence type="predicted"/>
<dbReference type="Pfam" id="PF05147">
    <property type="entry name" value="LANC_like"/>
    <property type="match status" value="1"/>
</dbReference>
<protein>
    <recommendedName>
        <fullName evidence="1">non-specific serine/threonine protein kinase</fullName>
        <ecNumber evidence="1">2.7.11.1</ecNumber>
    </recommendedName>
</protein>
<dbReference type="Gene3D" id="1.50.10.10">
    <property type="match status" value="1"/>
</dbReference>
<dbReference type="EC" id="2.7.11.1" evidence="1"/>
<evidence type="ECO:0000256" key="3">
    <source>
        <dbReference type="ARBA" id="ARBA00022679"/>
    </source>
</evidence>
<comment type="catalytic activity">
    <reaction evidence="8">
        <text>L-seryl-[protein] + ATP = O-phospho-L-seryl-[protein] + ADP + H(+)</text>
        <dbReference type="Rhea" id="RHEA:17989"/>
        <dbReference type="Rhea" id="RHEA-COMP:9863"/>
        <dbReference type="Rhea" id="RHEA-COMP:11604"/>
        <dbReference type="ChEBI" id="CHEBI:15378"/>
        <dbReference type="ChEBI" id="CHEBI:29999"/>
        <dbReference type="ChEBI" id="CHEBI:30616"/>
        <dbReference type="ChEBI" id="CHEBI:83421"/>
        <dbReference type="ChEBI" id="CHEBI:456216"/>
        <dbReference type="EC" id="2.7.11.1"/>
    </reaction>
</comment>